<evidence type="ECO:0000256" key="5">
    <source>
        <dbReference type="PROSITE-ProRule" id="PRU01240"/>
    </source>
</evidence>
<sequence length="715" mass="78142">MEAKLLPNYLAASYFPAALLAQIGATPVGSRADTGLYVTASKQQEAQTRRLIFTVSDDGLAALQSLVQTRGGNRTEQQAFSEIRKLDEITVPRPEQVLRRLPTRPEHTTEQSVWEAVLHPATARSGEAVALDDETLGRWVSLVQRQGGQVHEAFIRRVGGLTFVPISAAAADVDELARFNPLRVLRPMPAIRPRPRFGLRAVERVTPPSTAQPASTVATVAVFDGGVDGGQSALFPIGTPDLTPEPPDADDLSHGTGVTAAVLYGLLEPGQQAPQPPLPIESYRVTPSPNPHDLEGYWVLDRIVETVRQNGHRIVNLSLGPERAVEDDMEPDRWTSELDQLSWDNDVLFVVAAGNDGDQDQATGLHRVQIPADMANGLAVGACDAPSPHRPWARAPYSSMGPGRRGNRVQPLGVQFGGADNRMFNLLTAAGDFLEASGTSFAAPVTTHALADLTTRLPRVNSSVLRVFATHFAERPRRHVKLRDEVGYGRQPLTYEGLLDCDPNEVHVLFVDEIIRGDLLAYRLPVPDTIADDLKVQLSLAYASPVDPTQPTEYTSASLEMLLRPHHRMHSFRSPADVDAKPIVADIGSVSAGELLAAGWEASQEPITKQLGAKPRSGEAQLRDSGKWETIRHHRFTLKNDETAAPRLEITYVARRAGALDNAPTKVPFALLMSITDTSKSDTFYDTVRQQFSALRPPQRTRVRLRGQASNPVWY</sequence>
<keyword evidence="8" id="KW-1185">Reference proteome</keyword>
<evidence type="ECO:0000256" key="4">
    <source>
        <dbReference type="ARBA" id="ARBA00022825"/>
    </source>
</evidence>
<dbReference type="GO" id="GO:0004252">
    <property type="term" value="F:serine-type endopeptidase activity"/>
    <property type="evidence" value="ECO:0007669"/>
    <property type="project" value="UniProtKB-UniRule"/>
</dbReference>
<name>A0A1X1YYL6_9MYCO</name>
<proteinExistence type="inferred from homology"/>
<comment type="caution">
    <text evidence="7">The sequence shown here is derived from an EMBL/GenBank/DDBJ whole genome shotgun (WGS) entry which is preliminary data.</text>
</comment>
<dbReference type="PROSITE" id="PS51892">
    <property type="entry name" value="SUBTILASE"/>
    <property type="match status" value="1"/>
</dbReference>
<keyword evidence="4 5" id="KW-0720">Serine protease</keyword>
<evidence type="ECO:0000313" key="7">
    <source>
        <dbReference type="EMBL" id="ORW16150.1"/>
    </source>
</evidence>
<dbReference type="EMBL" id="LQPH01000164">
    <property type="protein sequence ID" value="ORW16150.1"/>
    <property type="molecule type" value="Genomic_DNA"/>
</dbReference>
<dbReference type="CDD" id="cd04847">
    <property type="entry name" value="Peptidases_S8_Subtilisin_like_2"/>
    <property type="match status" value="1"/>
</dbReference>
<dbReference type="InterPro" id="IPR036852">
    <property type="entry name" value="Peptidase_S8/S53_dom_sf"/>
</dbReference>
<dbReference type="InterPro" id="IPR034074">
    <property type="entry name" value="Y4bN_pept_dom"/>
</dbReference>
<dbReference type="InterPro" id="IPR050131">
    <property type="entry name" value="Peptidase_S8_subtilisin-like"/>
</dbReference>
<evidence type="ECO:0000256" key="1">
    <source>
        <dbReference type="ARBA" id="ARBA00011073"/>
    </source>
</evidence>
<protein>
    <recommendedName>
        <fullName evidence="6">Peptidase S8/S53 domain-containing protein</fullName>
    </recommendedName>
</protein>
<keyword evidence="2 5" id="KW-0645">Protease</keyword>
<evidence type="ECO:0000256" key="3">
    <source>
        <dbReference type="ARBA" id="ARBA00022801"/>
    </source>
</evidence>
<dbReference type="AlphaFoldDB" id="A0A1X1YYL6"/>
<accession>A0A1X1YYL6</accession>
<organism evidence="7 8">
    <name type="scientific">Mycobacterium nebraskense</name>
    <dbReference type="NCBI Taxonomy" id="244292"/>
    <lineage>
        <taxon>Bacteria</taxon>
        <taxon>Bacillati</taxon>
        <taxon>Actinomycetota</taxon>
        <taxon>Actinomycetes</taxon>
        <taxon>Mycobacteriales</taxon>
        <taxon>Mycobacteriaceae</taxon>
        <taxon>Mycobacterium</taxon>
    </lineage>
</organism>
<dbReference type="Pfam" id="PF00082">
    <property type="entry name" value="Peptidase_S8"/>
    <property type="match status" value="1"/>
</dbReference>
<feature type="active site" description="Charge relay system" evidence="5">
    <location>
        <position position="224"/>
    </location>
</feature>
<dbReference type="Gene3D" id="3.40.50.200">
    <property type="entry name" value="Peptidase S8/S53 domain"/>
    <property type="match status" value="1"/>
</dbReference>
<feature type="active site" description="Charge relay system" evidence="5">
    <location>
        <position position="440"/>
    </location>
</feature>
<dbReference type="GO" id="GO:0006508">
    <property type="term" value="P:proteolysis"/>
    <property type="evidence" value="ECO:0007669"/>
    <property type="project" value="UniProtKB-KW"/>
</dbReference>
<dbReference type="InterPro" id="IPR000209">
    <property type="entry name" value="Peptidase_S8/S53_dom"/>
</dbReference>
<feature type="domain" description="Peptidase S8/S53" evidence="6">
    <location>
        <begin position="239"/>
        <end position="489"/>
    </location>
</feature>
<evidence type="ECO:0000259" key="6">
    <source>
        <dbReference type="Pfam" id="PF00082"/>
    </source>
</evidence>
<keyword evidence="3 5" id="KW-0378">Hydrolase</keyword>
<feature type="active site" description="Charge relay system" evidence="5">
    <location>
        <position position="254"/>
    </location>
</feature>
<gene>
    <name evidence="7" type="ORF">AWC17_15585</name>
</gene>
<dbReference type="PANTHER" id="PTHR43806">
    <property type="entry name" value="PEPTIDASE S8"/>
    <property type="match status" value="1"/>
</dbReference>
<reference evidence="7 8" key="1">
    <citation type="submission" date="2016-01" db="EMBL/GenBank/DDBJ databases">
        <title>The new phylogeny of the genus Mycobacterium.</title>
        <authorList>
            <person name="Tarcisio F."/>
            <person name="Conor M."/>
            <person name="Antonella G."/>
            <person name="Elisabetta G."/>
            <person name="Giulia F.S."/>
            <person name="Sara T."/>
            <person name="Anna F."/>
            <person name="Clotilde B."/>
            <person name="Roberto B."/>
            <person name="Veronica D.S."/>
            <person name="Fabio R."/>
            <person name="Monica P."/>
            <person name="Olivier J."/>
            <person name="Enrico T."/>
            <person name="Nicola S."/>
        </authorList>
    </citation>
    <scope>NUCLEOTIDE SEQUENCE [LARGE SCALE GENOMIC DNA]</scope>
    <source>
        <strain evidence="7 8">DSM 44803</strain>
    </source>
</reference>
<dbReference type="Proteomes" id="UP000193781">
    <property type="component" value="Unassembled WGS sequence"/>
</dbReference>
<dbReference type="SUPFAM" id="SSF52743">
    <property type="entry name" value="Subtilisin-like"/>
    <property type="match status" value="1"/>
</dbReference>
<dbReference type="PANTHER" id="PTHR43806:SF11">
    <property type="entry name" value="CEREVISIN-RELATED"/>
    <property type="match status" value="1"/>
</dbReference>
<evidence type="ECO:0000313" key="8">
    <source>
        <dbReference type="Proteomes" id="UP000193781"/>
    </source>
</evidence>
<comment type="similarity">
    <text evidence="1 5">Belongs to the peptidase S8 family.</text>
</comment>
<evidence type="ECO:0000256" key="2">
    <source>
        <dbReference type="ARBA" id="ARBA00022670"/>
    </source>
</evidence>